<feature type="region of interest" description="Disordered" evidence="1">
    <location>
        <begin position="305"/>
        <end position="355"/>
    </location>
</feature>
<proteinExistence type="predicted"/>
<sequence length="485" mass="50914">MAPKGTPGKEKKERTAQFKSYEAQARLLSALVASLGNHRFNYNDIAKFHGGGVTVSSMEHKFRAARAQAKVTTALVKEGLDPGDYDILVLKQESGKTSCLSQPAAVAIVAVAAVAAYFGESTADGLAFQFRNIKKGGDVLKAAAQKGEDPVGAFSAHLKGGGRATGSVPATPSTTKRSRSTKATEPGSGTTPTSKRRKAVKIEPEAGFDDEEDSPDYSELDTTPTKIKPKSQGNAGQLVPRSAWAKPAEKPKRPRLIAIAPAPPRPAVTQPTGPSYTLAPIPGLSSSSNLPNGYTDPATGFGYNVAPPPARTSASPSVANAPAMGMTSSRRGSAYSSGSYTADSSPATPNLSYLDTTPAQTMQMGNMTMNNASMDISAATNTPSFNTNMFNSMPSPTPSIQDMTIPQTTASTDNLGGTTTSFEYEDNLTPAFTTYPASNLYAPMRTNNQMCTGFDQDEAKLTADIDFGGFEDQGDEEDAWDAGDV</sequence>
<dbReference type="EMBL" id="CH408030">
    <property type="protein sequence ID" value="EAQ90563.1"/>
    <property type="molecule type" value="Genomic_DNA"/>
</dbReference>
<accession>Q2HBA6</accession>
<dbReference type="OrthoDB" id="4828117at2759"/>
<name>Q2HBA6_CHAGB</name>
<dbReference type="VEuPathDB" id="FungiDB:CHGG_02498"/>
<dbReference type="InParanoid" id="Q2HBA6"/>
<dbReference type="OMA" id="NDIAKFH"/>
<evidence type="ECO:0000313" key="2">
    <source>
        <dbReference type="EMBL" id="EAQ90563.1"/>
    </source>
</evidence>
<reference evidence="3" key="1">
    <citation type="journal article" date="2015" name="Genome Announc.">
        <title>Draft genome sequence of the cellulolytic fungus Chaetomium globosum.</title>
        <authorList>
            <person name="Cuomo C.A."/>
            <person name="Untereiner W.A."/>
            <person name="Ma L.-J."/>
            <person name="Grabherr M."/>
            <person name="Birren B.W."/>
        </authorList>
    </citation>
    <scope>NUCLEOTIDE SEQUENCE [LARGE SCALE GENOMIC DNA]</scope>
    <source>
        <strain evidence="3">ATCC 6205 / CBS 148.51 / DSM 1962 / NBRC 6347 / NRRL 1970</strain>
    </source>
</reference>
<gene>
    <name evidence="2" type="ORF">CHGG_02498</name>
</gene>
<protein>
    <submittedName>
        <fullName evidence="2">Uncharacterized protein</fullName>
    </submittedName>
</protein>
<dbReference type="eggNOG" id="ENOG502R95R">
    <property type="taxonomic scope" value="Eukaryota"/>
</dbReference>
<dbReference type="RefSeq" id="XP_001229014.1">
    <property type="nucleotide sequence ID" value="XM_001229013.1"/>
</dbReference>
<feature type="region of interest" description="Disordered" evidence="1">
    <location>
        <begin position="152"/>
        <end position="293"/>
    </location>
</feature>
<keyword evidence="3" id="KW-1185">Reference proteome</keyword>
<evidence type="ECO:0000256" key="1">
    <source>
        <dbReference type="SAM" id="MobiDB-lite"/>
    </source>
</evidence>
<dbReference type="GeneID" id="4389588"/>
<dbReference type="HOGENOM" id="CLU_580302_0_0_1"/>
<dbReference type="Proteomes" id="UP000001056">
    <property type="component" value="Unassembled WGS sequence"/>
</dbReference>
<evidence type="ECO:0000313" key="3">
    <source>
        <dbReference type="Proteomes" id="UP000001056"/>
    </source>
</evidence>
<organism evidence="2 3">
    <name type="scientific">Chaetomium globosum (strain ATCC 6205 / CBS 148.51 / DSM 1962 / NBRC 6347 / NRRL 1970)</name>
    <name type="common">Soil fungus</name>
    <dbReference type="NCBI Taxonomy" id="306901"/>
    <lineage>
        <taxon>Eukaryota</taxon>
        <taxon>Fungi</taxon>
        <taxon>Dikarya</taxon>
        <taxon>Ascomycota</taxon>
        <taxon>Pezizomycotina</taxon>
        <taxon>Sordariomycetes</taxon>
        <taxon>Sordariomycetidae</taxon>
        <taxon>Sordariales</taxon>
        <taxon>Chaetomiaceae</taxon>
        <taxon>Chaetomium</taxon>
    </lineage>
</organism>
<feature type="compositionally biased region" description="Acidic residues" evidence="1">
    <location>
        <begin position="206"/>
        <end position="219"/>
    </location>
</feature>
<dbReference type="AlphaFoldDB" id="Q2HBA6"/>
<feature type="compositionally biased region" description="Low complexity" evidence="1">
    <location>
        <begin position="327"/>
        <end position="345"/>
    </location>
</feature>
<feature type="compositionally biased region" description="Polar residues" evidence="1">
    <location>
        <begin position="220"/>
        <end position="235"/>
    </location>
</feature>
<feature type="compositionally biased region" description="Polar residues" evidence="1">
    <location>
        <begin position="346"/>
        <end position="355"/>
    </location>
</feature>